<dbReference type="InterPro" id="IPR006629">
    <property type="entry name" value="LITAF"/>
</dbReference>
<dbReference type="SMART" id="SM00714">
    <property type="entry name" value="LITAF"/>
    <property type="match status" value="2"/>
</dbReference>
<proteinExistence type="inferred from homology"/>
<sequence>MSSPGTEDLTASVYQEESVVKESPSLEGHPQYPPAYTAEPTMHTTSTNVRFGAGFNAGMGPGYGHMDSGYGHMGPTMVQHHQNGMVTTMTPGVIVTQQFTSRPANITCKSCHAEILTRCERKPTCIPCAIAPYCIDDCKTADHYCPECNAYIGRTEDFTASVCQEESVIKESPSLEGRPQYPPAYTAEPTMHTTSTNVGFGAGYNTGMGPDHVYGHMGQHHQNGMVTTMTAGVIVIQQFTSRPANITCKSCHAEILTRCERKPTFIPCAIAPYYIDDCNRADHYCPECNAYIGSYFI</sequence>
<comment type="subcellular location">
    <subcellularLocation>
        <location evidence="2">Endosome membrane</location>
        <topology evidence="2">Peripheral membrane protein</topology>
    </subcellularLocation>
    <subcellularLocation>
        <location evidence="1">Late endosome membrane</location>
    </subcellularLocation>
    <subcellularLocation>
        <location evidence="3">Lysosome membrane</location>
        <topology evidence="3">Peripheral membrane protein</topology>
        <orientation evidence="3">Cytoplasmic side</orientation>
    </subcellularLocation>
</comment>
<comment type="caution">
    <text evidence="10">The sequence shown here is derived from an EMBL/GenBank/DDBJ whole genome shotgun (WGS) entry which is preliminary data.</text>
</comment>
<keyword evidence="5" id="KW-0479">Metal-binding</keyword>
<dbReference type="InterPro" id="IPR037519">
    <property type="entry name" value="LITAF_fam"/>
</dbReference>
<evidence type="ECO:0000313" key="10">
    <source>
        <dbReference type="EMBL" id="KOB71989.1"/>
    </source>
</evidence>
<evidence type="ECO:0000256" key="8">
    <source>
        <dbReference type="SAM" id="MobiDB-lite"/>
    </source>
</evidence>
<feature type="region of interest" description="Disordered" evidence="8">
    <location>
        <begin position="1"/>
        <end position="39"/>
    </location>
</feature>
<evidence type="ECO:0000313" key="11">
    <source>
        <dbReference type="Proteomes" id="UP000037510"/>
    </source>
</evidence>
<reference evidence="10 11" key="1">
    <citation type="journal article" date="2015" name="Genome Biol. Evol.">
        <title>The genome of winter moth (Operophtera brumata) provides a genomic perspective on sexual dimorphism and phenology.</title>
        <authorList>
            <person name="Derks M.F."/>
            <person name="Smit S."/>
            <person name="Salis L."/>
            <person name="Schijlen E."/>
            <person name="Bossers A."/>
            <person name="Mateman C."/>
            <person name="Pijl A.S."/>
            <person name="de Ridder D."/>
            <person name="Groenen M.A."/>
            <person name="Visser M.E."/>
            <person name="Megens H.J."/>
        </authorList>
    </citation>
    <scope>NUCLEOTIDE SEQUENCE [LARGE SCALE GENOMIC DNA]</scope>
    <source>
        <strain evidence="10">WM2013NL</strain>
        <tissue evidence="10">Head and thorax</tissue>
    </source>
</reference>
<dbReference type="Pfam" id="PF10601">
    <property type="entry name" value="zf-LITAF-like"/>
    <property type="match status" value="2"/>
</dbReference>
<evidence type="ECO:0000256" key="6">
    <source>
        <dbReference type="ARBA" id="ARBA00022833"/>
    </source>
</evidence>
<organism evidence="10 11">
    <name type="scientific">Operophtera brumata</name>
    <name type="common">Winter moth</name>
    <name type="synonym">Phalaena brumata</name>
    <dbReference type="NCBI Taxonomy" id="104452"/>
    <lineage>
        <taxon>Eukaryota</taxon>
        <taxon>Metazoa</taxon>
        <taxon>Ecdysozoa</taxon>
        <taxon>Arthropoda</taxon>
        <taxon>Hexapoda</taxon>
        <taxon>Insecta</taxon>
        <taxon>Pterygota</taxon>
        <taxon>Neoptera</taxon>
        <taxon>Endopterygota</taxon>
        <taxon>Lepidoptera</taxon>
        <taxon>Glossata</taxon>
        <taxon>Ditrysia</taxon>
        <taxon>Geometroidea</taxon>
        <taxon>Geometridae</taxon>
        <taxon>Larentiinae</taxon>
        <taxon>Operophtera</taxon>
    </lineage>
</organism>
<evidence type="ECO:0000256" key="3">
    <source>
        <dbReference type="ARBA" id="ARBA00004630"/>
    </source>
</evidence>
<dbReference type="GO" id="GO:0008270">
    <property type="term" value="F:zinc ion binding"/>
    <property type="evidence" value="ECO:0007669"/>
    <property type="project" value="TreeGrafter"/>
</dbReference>
<keyword evidence="11" id="KW-1185">Reference proteome</keyword>
<dbReference type="PROSITE" id="PS51837">
    <property type="entry name" value="LITAF"/>
    <property type="match status" value="1"/>
</dbReference>
<dbReference type="GO" id="GO:0005765">
    <property type="term" value="C:lysosomal membrane"/>
    <property type="evidence" value="ECO:0007669"/>
    <property type="project" value="UniProtKB-SubCell"/>
</dbReference>
<dbReference type="STRING" id="104452.A0A0L7L9E0"/>
<dbReference type="GO" id="GO:0031902">
    <property type="term" value="C:late endosome membrane"/>
    <property type="evidence" value="ECO:0007669"/>
    <property type="project" value="UniProtKB-SubCell"/>
</dbReference>
<keyword evidence="6" id="KW-0862">Zinc</keyword>
<dbReference type="PANTHER" id="PTHR23292:SF14">
    <property type="entry name" value="FI16615P1-RELATED"/>
    <property type="match status" value="1"/>
</dbReference>
<evidence type="ECO:0000256" key="1">
    <source>
        <dbReference type="ARBA" id="ARBA00004414"/>
    </source>
</evidence>
<evidence type="ECO:0000259" key="9">
    <source>
        <dbReference type="PROSITE" id="PS51837"/>
    </source>
</evidence>
<evidence type="ECO:0000256" key="4">
    <source>
        <dbReference type="ARBA" id="ARBA00005975"/>
    </source>
</evidence>
<dbReference type="PANTHER" id="PTHR23292">
    <property type="entry name" value="LIPOPOLYSACCHARIDE-INDUCED TUMOR NECROSIS FACTOR-ALPHA FACTOR"/>
    <property type="match status" value="1"/>
</dbReference>
<keyword evidence="7" id="KW-0472">Membrane</keyword>
<dbReference type="Proteomes" id="UP000037510">
    <property type="component" value="Unassembled WGS sequence"/>
</dbReference>
<dbReference type="AlphaFoldDB" id="A0A0L7L9E0"/>
<evidence type="ECO:0000256" key="5">
    <source>
        <dbReference type="ARBA" id="ARBA00022723"/>
    </source>
</evidence>
<accession>A0A0L7L9E0</accession>
<comment type="similarity">
    <text evidence="4">Belongs to the CDIP1/LITAF family.</text>
</comment>
<feature type="domain" description="LITAF" evidence="9">
    <location>
        <begin position="45"/>
        <end position="157"/>
    </location>
</feature>
<evidence type="ECO:0000256" key="2">
    <source>
        <dbReference type="ARBA" id="ARBA00004481"/>
    </source>
</evidence>
<evidence type="ECO:0000256" key="7">
    <source>
        <dbReference type="ARBA" id="ARBA00023136"/>
    </source>
</evidence>
<dbReference type="EMBL" id="JTDY01002156">
    <property type="protein sequence ID" value="KOB71989.1"/>
    <property type="molecule type" value="Genomic_DNA"/>
</dbReference>
<protein>
    <recommendedName>
        <fullName evidence="9">LITAF domain-containing protein</fullName>
    </recommendedName>
</protein>
<name>A0A0L7L9E0_OPEBR</name>
<gene>
    <name evidence="10" type="ORF">OBRU01_12892</name>
</gene>